<sequence length="197" mass="22920">MILHDRIILYHEVIGSYQLAPVNNHWFRVDKPLVNAFLQRWRSEMHTFHMTFGECTVTLQDIAYQFGLLLMRFMELPYDTDEETVMISIYHDVIGDLVICWGSTIILAWLYKSLCRAASRKVVQQAGLLGLLQSWTFCRFSSLRLHGFDDIRWSLESSMFAQIKGDFVCSPHCRANLVFNFENNTKFASLIGKVPPF</sequence>
<dbReference type="InterPro" id="IPR044824">
    <property type="entry name" value="MAIN-like"/>
</dbReference>
<accession>A0ABU6Z9M0</accession>
<dbReference type="Proteomes" id="UP001341840">
    <property type="component" value="Unassembled WGS sequence"/>
</dbReference>
<comment type="caution">
    <text evidence="2">The sequence shown here is derived from an EMBL/GenBank/DDBJ whole genome shotgun (WGS) entry which is preliminary data.</text>
</comment>
<dbReference type="Pfam" id="PF10536">
    <property type="entry name" value="PMD"/>
    <property type="match status" value="1"/>
</dbReference>
<dbReference type="PANTHER" id="PTHR46033">
    <property type="entry name" value="PROTEIN MAIN-LIKE 2"/>
    <property type="match status" value="1"/>
</dbReference>
<proteinExistence type="predicted"/>
<name>A0ABU6Z9M0_9FABA</name>
<gene>
    <name evidence="2" type="ORF">PIB30_034179</name>
</gene>
<keyword evidence="3" id="KW-1185">Reference proteome</keyword>
<evidence type="ECO:0000313" key="2">
    <source>
        <dbReference type="EMBL" id="MED6219265.1"/>
    </source>
</evidence>
<reference evidence="2 3" key="1">
    <citation type="journal article" date="2023" name="Plants (Basel)">
        <title>Bridging the Gap: Combining Genomics and Transcriptomics Approaches to Understand Stylosanthes scabra, an Orphan Legume from the Brazilian Caatinga.</title>
        <authorList>
            <person name="Ferreira-Neto J.R.C."/>
            <person name="da Silva M.D."/>
            <person name="Binneck E."/>
            <person name="de Melo N.F."/>
            <person name="da Silva R.H."/>
            <person name="de Melo A.L.T.M."/>
            <person name="Pandolfi V."/>
            <person name="Bustamante F.O."/>
            <person name="Brasileiro-Vidal A.C."/>
            <person name="Benko-Iseppon A.M."/>
        </authorList>
    </citation>
    <scope>NUCLEOTIDE SEQUENCE [LARGE SCALE GENOMIC DNA]</scope>
    <source>
        <tissue evidence="2">Leaves</tissue>
    </source>
</reference>
<organism evidence="2 3">
    <name type="scientific">Stylosanthes scabra</name>
    <dbReference type="NCBI Taxonomy" id="79078"/>
    <lineage>
        <taxon>Eukaryota</taxon>
        <taxon>Viridiplantae</taxon>
        <taxon>Streptophyta</taxon>
        <taxon>Embryophyta</taxon>
        <taxon>Tracheophyta</taxon>
        <taxon>Spermatophyta</taxon>
        <taxon>Magnoliopsida</taxon>
        <taxon>eudicotyledons</taxon>
        <taxon>Gunneridae</taxon>
        <taxon>Pentapetalae</taxon>
        <taxon>rosids</taxon>
        <taxon>fabids</taxon>
        <taxon>Fabales</taxon>
        <taxon>Fabaceae</taxon>
        <taxon>Papilionoideae</taxon>
        <taxon>50 kb inversion clade</taxon>
        <taxon>dalbergioids sensu lato</taxon>
        <taxon>Dalbergieae</taxon>
        <taxon>Pterocarpus clade</taxon>
        <taxon>Stylosanthes</taxon>
    </lineage>
</organism>
<feature type="domain" description="Aminotransferase-like plant mobile" evidence="1">
    <location>
        <begin position="24"/>
        <end position="68"/>
    </location>
</feature>
<dbReference type="InterPro" id="IPR019557">
    <property type="entry name" value="AminoTfrase-like_pln_mobile"/>
</dbReference>
<dbReference type="PANTHER" id="PTHR46033:SF8">
    <property type="entry name" value="PROTEIN MAINTENANCE OF MERISTEMS-LIKE"/>
    <property type="match status" value="1"/>
</dbReference>
<protein>
    <recommendedName>
        <fullName evidence="1">Aminotransferase-like plant mobile domain-containing protein</fullName>
    </recommendedName>
</protein>
<evidence type="ECO:0000259" key="1">
    <source>
        <dbReference type="Pfam" id="PF10536"/>
    </source>
</evidence>
<evidence type="ECO:0000313" key="3">
    <source>
        <dbReference type="Proteomes" id="UP001341840"/>
    </source>
</evidence>
<dbReference type="EMBL" id="JASCZI010272018">
    <property type="protein sequence ID" value="MED6219265.1"/>
    <property type="molecule type" value="Genomic_DNA"/>
</dbReference>